<dbReference type="EMBL" id="QMFY01000003">
    <property type="protein sequence ID" value="RAW01720.1"/>
    <property type="molecule type" value="Genomic_DNA"/>
</dbReference>
<comment type="caution">
    <text evidence="1">The sequence shown here is derived from an EMBL/GenBank/DDBJ whole genome shotgun (WGS) entry which is preliminary data.</text>
</comment>
<accession>A0A364Y438</accession>
<organism evidence="1 2">
    <name type="scientific">Pseudochryseolinea flava</name>
    <dbReference type="NCBI Taxonomy" id="2059302"/>
    <lineage>
        <taxon>Bacteria</taxon>
        <taxon>Pseudomonadati</taxon>
        <taxon>Bacteroidota</taxon>
        <taxon>Cytophagia</taxon>
        <taxon>Cytophagales</taxon>
        <taxon>Fulvivirgaceae</taxon>
        <taxon>Pseudochryseolinea</taxon>
    </lineage>
</organism>
<dbReference type="Proteomes" id="UP000251889">
    <property type="component" value="Unassembled WGS sequence"/>
</dbReference>
<dbReference type="OrthoDB" id="880927at2"/>
<protein>
    <submittedName>
        <fullName evidence="1">Uncharacterized protein</fullName>
    </submittedName>
</protein>
<evidence type="ECO:0000313" key="1">
    <source>
        <dbReference type="EMBL" id="RAW01720.1"/>
    </source>
</evidence>
<dbReference type="RefSeq" id="WP_112746460.1">
    <property type="nucleotide sequence ID" value="NZ_QMFY01000003.1"/>
</dbReference>
<sequence length="179" mass="20331">MATVLPSSFLDGLSGKFGSNFVFRTMRGKTFISALPQQINSNKSEAQRNTRLQFKRASAWARSILLDPEKKAYYIQRAKALKLPNAYTAAVTDFMRKPKVEKTIYRNTVLYTVRKKGFAIDNVMVKNGMTDEPTNSITTNKHHREWLIEHRKDIPLPPSLRLIITDGTGSVIDYPLPLS</sequence>
<evidence type="ECO:0000313" key="2">
    <source>
        <dbReference type="Proteomes" id="UP000251889"/>
    </source>
</evidence>
<name>A0A364Y438_9BACT</name>
<reference evidence="1 2" key="1">
    <citation type="submission" date="2018-06" db="EMBL/GenBank/DDBJ databases">
        <title>Chryseolinea flavus sp. nov., a member of the phylum Bacteroidetes isolated from soil.</title>
        <authorList>
            <person name="Li Y."/>
            <person name="Wang J."/>
        </authorList>
    </citation>
    <scope>NUCLEOTIDE SEQUENCE [LARGE SCALE GENOMIC DNA]</scope>
    <source>
        <strain evidence="1 2">SDU1-6</strain>
    </source>
</reference>
<keyword evidence="2" id="KW-1185">Reference proteome</keyword>
<dbReference type="AlphaFoldDB" id="A0A364Y438"/>
<gene>
    <name evidence="1" type="ORF">DQQ10_08705</name>
</gene>
<proteinExistence type="predicted"/>